<dbReference type="PANTHER" id="PTHR42783:SF3">
    <property type="entry name" value="GLUTAMATE SYNTHASE [NADPH] SMALL CHAIN-RELATED"/>
    <property type="match status" value="1"/>
</dbReference>
<dbReference type="InterPro" id="IPR023753">
    <property type="entry name" value="FAD/NAD-binding_dom"/>
</dbReference>
<reference evidence="4" key="1">
    <citation type="journal article" date="2019" name="Int. J. Syst. Evol. Microbiol.">
        <title>The Global Catalogue of Microorganisms (GCM) 10K type strain sequencing project: providing services to taxonomists for standard genome sequencing and annotation.</title>
        <authorList>
            <consortium name="The Broad Institute Genomics Platform"/>
            <consortium name="The Broad Institute Genome Sequencing Center for Infectious Disease"/>
            <person name="Wu L."/>
            <person name="Ma J."/>
        </authorList>
    </citation>
    <scope>NUCLEOTIDE SEQUENCE [LARGE SCALE GENOMIC DNA]</scope>
    <source>
        <strain evidence="4">JCM 15442</strain>
    </source>
</reference>
<dbReference type="InterPro" id="IPR009051">
    <property type="entry name" value="Helical_ferredxn"/>
</dbReference>
<sequence>MHAQPEEALTDHTLVDDALPDRNHSPDTQYPYDLRFAPTHPPLSAHEATVEAHRCLYCYDAPCIQACPTHIDIPTFIRKIATDNLRGSARTILEANFLGGTCARVCPVEELCEGACVLNAEEKPIAIGRLQRHAVDHVQERGVQLFQPGTPTGRRVAVVGSGPAGLSVSAELAKLGHAVTLLEKRELGGGLSTYGIIVLREPVEVSLREVDAVRALGVTVETGRELTSRDTLDALLSEYGAVFLGLGLGAVPAMGIPGEEHLIDGLQYIEDSKIRPASLADAQNVVVIGAGNTAIDAATVARRRGADVTMLYRRTEAEMTAYRHEYEFALSEGIQYRFLTQPVRVLSEGGQVTGVECVRMVLGAVDPGGRPTPRPLPGSEFVVPCGAVIKAIGQEKPALAAELGLNVEGGYIAVNQDMQTSLPRVYAGGDCVRVRGTASTVMAVQDGKYAAAAIHGQLSAAQETAHG</sequence>
<evidence type="ECO:0000259" key="2">
    <source>
        <dbReference type="PROSITE" id="PS51379"/>
    </source>
</evidence>
<dbReference type="PRINTS" id="PR00368">
    <property type="entry name" value="FADPNR"/>
</dbReference>
<name>A0ABQ2GCP0_9DEIO</name>
<feature type="compositionally biased region" description="Basic and acidic residues" evidence="1">
    <location>
        <begin position="9"/>
        <end position="22"/>
    </location>
</feature>
<dbReference type="SUPFAM" id="SSF46548">
    <property type="entry name" value="alpha-helical ferredoxin"/>
    <property type="match status" value="1"/>
</dbReference>
<feature type="domain" description="4Fe-4S ferredoxin-type" evidence="2">
    <location>
        <begin position="46"/>
        <end position="79"/>
    </location>
</feature>
<dbReference type="EMBL" id="BMOL01000012">
    <property type="protein sequence ID" value="GGL86778.1"/>
    <property type="molecule type" value="Genomic_DNA"/>
</dbReference>
<organism evidence="3 4">
    <name type="scientific">Deinococcus aerolatus</name>
    <dbReference type="NCBI Taxonomy" id="522487"/>
    <lineage>
        <taxon>Bacteria</taxon>
        <taxon>Thermotogati</taxon>
        <taxon>Deinococcota</taxon>
        <taxon>Deinococci</taxon>
        <taxon>Deinococcales</taxon>
        <taxon>Deinococcaceae</taxon>
        <taxon>Deinococcus</taxon>
    </lineage>
</organism>
<dbReference type="Gene3D" id="3.50.50.60">
    <property type="entry name" value="FAD/NAD(P)-binding domain"/>
    <property type="match status" value="2"/>
</dbReference>
<dbReference type="InterPro" id="IPR017896">
    <property type="entry name" value="4Fe4S_Fe-S-bd"/>
</dbReference>
<proteinExistence type="predicted"/>
<dbReference type="PANTHER" id="PTHR42783">
    <property type="entry name" value="GLUTAMATE SYNTHASE [NADPH] SMALL CHAIN"/>
    <property type="match status" value="1"/>
</dbReference>
<dbReference type="Gene3D" id="1.10.1060.10">
    <property type="entry name" value="Alpha-helical ferredoxin"/>
    <property type="match status" value="1"/>
</dbReference>
<dbReference type="Proteomes" id="UP000639973">
    <property type="component" value="Unassembled WGS sequence"/>
</dbReference>
<dbReference type="PRINTS" id="PR00469">
    <property type="entry name" value="PNDRDTASEII"/>
</dbReference>
<gene>
    <name evidence="3" type="ORF">GCM10010840_25850</name>
</gene>
<dbReference type="PROSITE" id="PS51379">
    <property type="entry name" value="4FE4S_FER_2"/>
    <property type="match status" value="1"/>
</dbReference>
<keyword evidence="4" id="KW-1185">Reference proteome</keyword>
<dbReference type="Pfam" id="PF07992">
    <property type="entry name" value="Pyr_redox_2"/>
    <property type="match status" value="1"/>
</dbReference>
<evidence type="ECO:0000256" key="1">
    <source>
        <dbReference type="SAM" id="MobiDB-lite"/>
    </source>
</evidence>
<dbReference type="SUPFAM" id="SSF51971">
    <property type="entry name" value="Nucleotide-binding domain"/>
    <property type="match status" value="1"/>
</dbReference>
<accession>A0ABQ2GCP0</accession>
<dbReference type="InterPro" id="IPR036188">
    <property type="entry name" value="FAD/NAD-bd_sf"/>
</dbReference>
<protein>
    <submittedName>
        <fullName evidence="3">Dihydropyrimidine dehydrogenase subunit A</fullName>
    </submittedName>
</protein>
<comment type="caution">
    <text evidence="3">The sequence shown here is derived from an EMBL/GenBank/DDBJ whole genome shotgun (WGS) entry which is preliminary data.</text>
</comment>
<evidence type="ECO:0000313" key="4">
    <source>
        <dbReference type="Proteomes" id="UP000639973"/>
    </source>
</evidence>
<dbReference type="Pfam" id="PF14691">
    <property type="entry name" value="Fer4_20"/>
    <property type="match status" value="1"/>
</dbReference>
<feature type="region of interest" description="Disordered" evidence="1">
    <location>
        <begin position="1"/>
        <end position="22"/>
    </location>
</feature>
<dbReference type="InterPro" id="IPR028261">
    <property type="entry name" value="DPD_II"/>
</dbReference>
<evidence type="ECO:0000313" key="3">
    <source>
        <dbReference type="EMBL" id="GGL86778.1"/>
    </source>
</evidence>